<name>A0A9Q4JL12_BACFG</name>
<feature type="transmembrane region" description="Helical" evidence="1">
    <location>
        <begin position="54"/>
        <end position="74"/>
    </location>
</feature>
<organism evidence="2 3">
    <name type="scientific">Bacteroides fragilis</name>
    <dbReference type="NCBI Taxonomy" id="817"/>
    <lineage>
        <taxon>Bacteria</taxon>
        <taxon>Pseudomonadati</taxon>
        <taxon>Bacteroidota</taxon>
        <taxon>Bacteroidia</taxon>
        <taxon>Bacteroidales</taxon>
        <taxon>Bacteroidaceae</taxon>
        <taxon>Bacteroides</taxon>
    </lineage>
</organism>
<dbReference type="EMBL" id="JAPTZU010000022">
    <property type="protein sequence ID" value="MCZ2690137.1"/>
    <property type="molecule type" value="Genomic_DNA"/>
</dbReference>
<keyword evidence="1" id="KW-1133">Transmembrane helix</keyword>
<accession>A0A9Q4JL12</accession>
<dbReference type="Proteomes" id="UP001079672">
    <property type="component" value="Unassembled WGS sequence"/>
</dbReference>
<feature type="transmembrane region" description="Helical" evidence="1">
    <location>
        <begin position="86"/>
        <end position="113"/>
    </location>
</feature>
<dbReference type="RefSeq" id="WP_234211956.1">
    <property type="nucleotide sequence ID" value="NZ_JAGJHX010000001.1"/>
</dbReference>
<sequence>MKKLIVILEQIPQWYGCGIILLYSLLLAEFFSALHDLTPYNNDLGGFLDVYYKINYISTIVSSIIIWIIMSLLFHLTTLLFNGCALFARFLYISSYFYLIPTTFIIIAIIVIGQIDISSSDLTVLQNHPSFKLAMILVNYSYIPYYLLCMILIHHLYKVRLRYAIASVVIPILSVWAITKLFTLL</sequence>
<proteinExistence type="predicted"/>
<evidence type="ECO:0000313" key="2">
    <source>
        <dbReference type="EMBL" id="MCZ2690137.1"/>
    </source>
</evidence>
<feature type="transmembrane region" description="Helical" evidence="1">
    <location>
        <begin position="161"/>
        <end position="179"/>
    </location>
</feature>
<feature type="transmembrane region" description="Helical" evidence="1">
    <location>
        <begin position="133"/>
        <end position="154"/>
    </location>
</feature>
<keyword evidence="1" id="KW-0812">Transmembrane</keyword>
<comment type="caution">
    <text evidence="2">The sequence shown here is derived from an EMBL/GenBank/DDBJ whole genome shotgun (WGS) entry which is preliminary data.</text>
</comment>
<protein>
    <recommendedName>
        <fullName evidence="4">Yip1 domain-containing protein</fullName>
    </recommendedName>
</protein>
<evidence type="ECO:0000313" key="3">
    <source>
        <dbReference type="Proteomes" id="UP001079672"/>
    </source>
</evidence>
<feature type="transmembrane region" description="Helical" evidence="1">
    <location>
        <begin position="12"/>
        <end position="34"/>
    </location>
</feature>
<gene>
    <name evidence="2" type="ORF">O1433_21825</name>
</gene>
<evidence type="ECO:0008006" key="4">
    <source>
        <dbReference type="Google" id="ProtNLM"/>
    </source>
</evidence>
<keyword evidence="1" id="KW-0472">Membrane</keyword>
<dbReference type="AlphaFoldDB" id="A0A9Q4JL12"/>
<evidence type="ECO:0000256" key="1">
    <source>
        <dbReference type="SAM" id="Phobius"/>
    </source>
</evidence>
<reference evidence="2" key="1">
    <citation type="submission" date="2022-12" db="EMBL/GenBank/DDBJ databases">
        <title>Development of a Multilocus Sequence Typing Scheme for Bacteroides fragilis Based on Whole Genome Sequencing Data and Clinical Application.</title>
        <authorList>
            <person name="Nielsen F.D."/>
            <person name="Justesen U.S."/>
        </authorList>
    </citation>
    <scope>NUCLEOTIDE SEQUENCE</scope>
    <source>
        <strain evidence="2">BF_AM_ODE_DK_2015_4</strain>
    </source>
</reference>